<dbReference type="Proteomes" id="UP000278627">
    <property type="component" value="Unassembled WGS sequence"/>
</dbReference>
<dbReference type="AlphaFoldDB" id="A0A0N4T0V4"/>
<dbReference type="WBParaSite" id="BPAG_0000176801-mRNA-1">
    <property type="protein sequence ID" value="BPAG_0000176801-mRNA-1"/>
    <property type="gene ID" value="BPAG_0000176801"/>
</dbReference>
<evidence type="ECO:0000313" key="1">
    <source>
        <dbReference type="EMBL" id="VDN82935.1"/>
    </source>
</evidence>
<protein>
    <submittedName>
        <fullName evidence="1 3">Uncharacterized protein</fullName>
    </submittedName>
</protein>
<reference evidence="3" key="1">
    <citation type="submission" date="2017-02" db="UniProtKB">
        <authorList>
            <consortium name="WormBaseParasite"/>
        </authorList>
    </citation>
    <scope>IDENTIFICATION</scope>
</reference>
<reference evidence="1 2" key="2">
    <citation type="submission" date="2018-11" db="EMBL/GenBank/DDBJ databases">
        <authorList>
            <consortium name="Pathogen Informatics"/>
        </authorList>
    </citation>
    <scope>NUCLEOTIDE SEQUENCE [LARGE SCALE GENOMIC DNA]</scope>
</reference>
<dbReference type="EMBL" id="UZAD01000164">
    <property type="protein sequence ID" value="VDN82935.1"/>
    <property type="molecule type" value="Genomic_DNA"/>
</dbReference>
<organism evidence="3">
    <name type="scientific">Brugia pahangi</name>
    <name type="common">Filarial nematode worm</name>
    <dbReference type="NCBI Taxonomy" id="6280"/>
    <lineage>
        <taxon>Eukaryota</taxon>
        <taxon>Metazoa</taxon>
        <taxon>Ecdysozoa</taxon>
        <taxon>Nematoda</taxon>
        <taxon>Chromadorea</taxon>
        <taxon>Rhabditida</taxon>
        <taxon>Spirurina</taxon>
        <taxon>Spiruromorpha</taxon>
        <taxon>Filarioidea</taxon>
        <taxon>Onchocercidae</taxon>
        <taxon>Brugia</taxon>
    </lineage>
</organism>
<evidence type="ECO:0000313" key="2">
    <source>
        <dbReference type="Proteomes" id="UP000278627"/>
    </source>
</evidence>
<sequence length="70" mass="7871">MKIKIPFSYGAGMYPFNDEFGHPGYFGYPPLHAPTYSEDITTGISYYHFALSFPIGGPRDILFPITSTIF</sequence>
<name>A0A0N4T0V4_BRUPA</name>
<proteinExistence type="predicted"/>
<evidence type="ECO:0000313" key="3">
    <source>
        <dbReference type="WBParaSite" id="BPAG_0000176801-mRNA-1"/>
    </source>
</evidence>
<accession>A0A0N4T0V4</accession>
<gene>
    <name evidence="1" type="ORF">BPAG_LOCUS1749</name>
</gene>
<keyword evidence="2" id="KW-1185">Reference proteome</keyword>